<protein>
    <recommendedName>
        <fullName evidence="4">Resolvase, N terminal domain</fullName>
    </recommendedName>
</protein>
<dbReference type="EMBL" id="FOVH01000007">
    <property type="protein sequence ID" value="SFO55472.1"/>
    <property type="molecule type" value="Genomic_DNA"/>
</dbReference>
<gene>
    <name evidence="2" type="ORF">SAMN04489713_107122</name>
</gene>
<proteinExistence type="predicted"/>
<dbReference type="Gene3D" id="3.40.50.1390">
    <property type="entry name" value="Resolvase, N-terminal catalytic domain"/>
    <property type="match status" value="1"/>
</dbReference>
<evidence type="ECO:0000313" key="3">
    <source>
        <dbReference type="Proteomes" id="UP000183413"/>
    </source>
</evidence>
<evidence type="ECO:0008006" key="4">
    <source>
        <dbReference type="Google" id="ProtNLM"/>
    </source>
</evidence>
<organism evidence="2 3">
    <name type="scientific">Actinomadura madurae</name>
    <dbReference type="NCBI Taxonomy" id="1993"/>
    <lineage>
        <taxon>Bacteria</taxon>
        <taxon>Bacillati</taxon>
        <taxon>Actinomycetota</taxon>
        <taxon>Actinomycetes</taxon>
        <taxon>Streptosporangiales</taxon>
        <taxon>Thermomonosporaceae</taxon>
        <taxon>Actinomadura</taxon>
    </lineage>
</organism>
<evidence type="ECO:0000313" key="2">
    <source>
        <dbReference type="EMBL" id="SFO55472.1"/>
    </source>
</evidence>
<dbReference type="GO" id="GO:0000150">
    <property type="term" value="F:DNA strand exchange activity"/>
    <property type="evidence" value="ECO:0007669"/>
    <property type="project" value="InterPro"/>
</dbReference>
<dbReference type="AlphaFoldDB" id="A0A1I5I4H6"/>
<dbReference type="InterPro" id="IPR036162">
    <property type="entry name" value="Resolvase-like_N_sf"/>
</dbReference>
<dbReference type="STRING" id="1993.SAMN04489713_107122"/>
<reference evidence="2 3" key="1">
    <citation type="submission" date="2016-10" db="EMBL/GenBank/DDBJ databases">
        <authorList>
            <person name="de Groot N.N."/>
        </authorList>
    </citation>
    <scope>NUCLEOTIDE SEQUENCE [LARGE SCALE GENOMIC DNA]</scope>
    <source>
        <strain evidence="2 3">DSM 43067</strain>
    </source>
</reference>
<accession>A0A1I5I4H6</accession>
<evidence type="ECO:0000256" key="1">
    <source>
        <dbReference type="SAM" id="MobiDB-lite"/>
    </source>
</evidence>
<feature type="region of interest" description="Disordered" evidence="1">
    <location>
        <begin position="1"/>
        <end position="32"/>
    </location>
</feature>
<dbReference type="GO" id="GO:0003677">
    <property type="term" value="F:DNA binding"/>
    <property type="evidence" value="ECO:0007669"/>
    <property type="project" value="InterPro"/>
</dbReference>
<feature type="compositionally biased region" description="Polar residues" evidence="1">
    <location>
        <begin position="22"/>
        <end position="32"/>
    </location>
</feature>
<name>A0A1I5I4H6_9ACTN</name>
<dbReference type="RefSeq" id="WP_143118534.1">
    <property type="nucleotide sequence ID" value="NZ_FOVH01000007.1"/>
</dbReference>
<keyword evidence="3" id="KW-1185">Reference proteome</keyword>
<dbReference type="Proteomes" id="UP000183413">
    <property type="component" value="Unassembled WGS sequence"/>
</dbReference>
<sequence length="171" mass="18775">MSAHIDGTPYPGGARFSEEPITITSRPGRGTTQAASLVDPFDGLRVAWCGRTSTDDMRDPTLSLPRQLDNSRQALPAGALMVAHFYGIESGRKNLEDRGRGTAHTRFHIPIPRDGGIQDLLAEATRPDRRFDAVVCESIDRISRRTFTAPRSNTSWNKPAFRCSLPTSPSP</sequence>
<dbReference type="InParanoid" id="A0A1I5I4H6"/>